<protein>
    <recommendedName>
        <fullName evidence="2">Chromodomain-helicase-DNA-binding protein 6-9 tri-helical domain-containing protein</fullName>
    </recommendedName>
</protein>
<dbReference type="PANTHER" id="PTHR46850:SF1">
    <property type="entry name" value="CHROMODOMAIN-HELICASE-DNA-BINDING PROTEIN 9"/>
    <property type="match status" value="1"/>
</dbReference>
<evidence type="ECO:0000256" key="1">
    <source>
        <dbReference type="SAM" id="MobiDB-lite"/>
    </source>
</evidence>
<evidence type="ECO:0000313" key="4">
    <source>
        <dbReference type="Proteomes" id="UP000516260"/>
    </source>
</evidence>
<organism evidence="3 4">
    <name type="scientific">Takifugu bimaculatus</name>
    <dbReference type="NCBI Taxonomy" id="433685"/>
    <lineage>
        <taxon>Eukaryota</taxon>
        <taxon>Metazoa</taxon>
        <taxon>Chordata</taxon>
        <taxon>Craniata</taxon>
        <taxon>Vertebrata</taxon>
        <taxon>Euteleostomi</taxon>
        <taxon>Actinopterygii</taxon>
        <taxon>Neopterygii</taxon>
        <taxon>Teleostei</taxon>
        <taxon>Neoteleostei</taxon>
        <taxon>Acanthomorphata</taxon>
        <taxon>Eupercaria</taxon>
        <taxon>Tetraodontiformes</taxon>
        <taxon>Tetradontoidea</taxon>
        <taxon>Tetraodontidae</taxon>
        <taxon>Takifugu</taxon>
    </lineage>
</organism>
<dbReference type="Gene3D" id="1.10.10.60">
    <property type="entry name" value="Homeodomain-like"/>
    <property type="match status" value="2"/>
</dbReference>
<feature type="region of interest" description="Disordered" evidence="1">
    <location>
        <begin position="1"/>
        <end position="60"/>
    </location>
</feature>
<dbReference type="PANTHER" id="PTHR46850">
    <property type="entry name" value="CHROMODOMAIN-HELICASE-DNA-BINDING PROTEIN 9"/>
    <property type="match status" value="1"/>
</dbReference>
<feature type="compositionally biased region" description="Basic residues" evidence="1">
    <location>
        <begin position="662"/>
        <end position="672"/>
    </location>
</feature>
<dbReference type="Proteomes" id="UP000516260">
    <property type="component" value="Chromosome 15"/>
</dbReference>
<sequence>MNRKNTLVIDTPRVRKQTRQYSSLRGEGGELSDLDSDDEYPPANSRQSRASRRADRHSGGGYGRTDCFRVEKHLLVYGWGRWRDILSHARCKRRLSERDVETICRVILVFCLLHYRGDENIKSFIWELITPPENGREPQTLLNHSGLSIPVPRGRKGKRVKAQSTFDVQKVEWIRKYNPDTLLLDDSYRKHLKHQCNKVLLRVRMLYYLKQEVIGEHSDSILKGADIRDVDIWMPDMEQQEVPAGWWDGEADRSLLAGVFKHGYEMYTTMRADGCLCFLERVGRPDDKAIDAEQHTVPEYDKYSEDPEFKPATRHSKDIFEESDSMNVEEEISVEDKVKQPVTESASSQGGVCEWPSSSSLTARLRRLITAYQRSYRQEQLKIEAEAKGDRRRRRCEQASKLKEIARQERQQRWTRREECDFYRVVSTFGVEAIKKEPDTLEGGQPEFDWNRFRTFARLDKKTDESLSRYFRSFVAMCRRVCHLRPGREDPSELSQTVAPITEERASRTLYRISLLRRLRERVLPHPSLEERLLLAPHSSELPTWWKQPDHDRQLMLGASLHGVSRTELSIFSDPQFSFSQARDEFIQNQQAPPPPPPAVTLVQPKSEAIPSMNVEGVEEDSPLLAGPSGLGRAAKCAFDPPGWQSRTGMEHEEEQSEGRQNRRRSKDRRRF</sequence>
<feature type="compositionally biased region" description="Acidic residues" evidence="1">
    <location>
        <begin position="30"/>
        <end position="40"/>
    </location>
</feature>
<feature type="region of interest" description="Disordered" evidence="1">
    <location>
        <begin position="618"/>
        <end position="672"/>
    </location>
</feature>
<feature type="domain" description="Chromodomain-helicase-DNA-binding protein 6-9 tri-helical" evidence="2">
    <location>
        <begin position="392"/>
        <end position="503"/>
    </location>
</feature>
<gene>
    <name evidence="3" type="ORF">fugu_014330</name>
</gene>
<proteinExistence type="predicted"/>
<name>A0A4Z2C131_9TELE</name>
<comment type="caution">
    <text evidence="3">The sequence shown here is derived from an EMBL/GenBank/DDBJ whole genome shotgun (WGS) entry which is preliminary data.</text>
</comment>
<accession>A0A4Z2C131</accession>
<reference evidence="3 4" key="1">
    <citation type="submission" date="2019-04" db="EMBL/GenBank/DDBJ databases">
        <title>The sequence and de novo assembly of Takifugu bimaculatus genome using PacBio and Hi-C technologies.</title>
        <authorList>
            <person name="Xu P."/>
            <person name="Liu B."/>
            <person name="Zhou Z."/>
        </authorList>
    </citation>
    <scope>NUCLEOTIDE SEQUENCE [LARGE SCALE GENOMIC DNA]</scope>
    <source>
        <strain evidence="3">TB-2018</strain>
        <tissue evidence="3">Muscle</tissue>
    </source>
</reference>
<keyword evidence="4" id="KW-1185">Reference proteome</keyword>
<evidence type="ECO:0000259" key="2">
    <source>
        <dbReference type="Pfam" id="PF23078"/>
    </source>
</evidence>
<evidence type="ECO:0000313" key="3">
    <source>
        <dbReference type="EMBL" id="TNM98084.1"/>
    </source>
</evidence>
<dbReference type="InterPro" id="IPR056342">
    <property type="entry name" value="HTH_CHD6-9"/>
</dbReference>
<dbReference type="InterPro" id="IPR051493">
    <property type="entry name" value="CHD"/>
</dbReference>
<dbReference type="AlphaFoldDB" id="A0A4Z2C131"/>
<dbReference type="Pfam" id="PF23078">
    <property type="entry name" value="HTH_CHD6-9"/>
    <property type="match status" value="1"/>
</dbReference>
<dbReference type="EMBL" id="SWLE01000007">
    <property type="protein sequence ID" value="TNM98084.1"/>
    <property type="molecule type" value="Genomic_DNA"/>
</dbReference>